<keyword evidence="2" id="KW-1185">Reference proteome</keyword>
<dbReference type="EMBL" id="BPVZ01000048">
    <property type="protein sequence ID" value="GKV17616.1"/>
    <property type="molecule type" value="Genomic_DNA"/>
</dbReference>
<comment type="caution">
    <text evidence="1">The sequence shown here is derived from an EMBL/GenBank/DDBJ whole genome shotgun (WGS) entry which is preliminary data.</text>
</comment>
<protein>
    <submittedName>
        <fullName evidence="1">Uncharacterized protein</fullName>
    </submittedName>
</protein>
<name>A0AAV5JY51_9ROSI</name>
<dbReference type="AlphaFoldDB" id="A0AAV5JY51"/>
<sequence length="102" mass="11524">MRRCVAPLSPLISSSSSSSSFLRQAPWRFNIWESFTTVIGNRVYDLPVPEDNTPFITFVLGNTVGAGLHEVPFTFYILPWKINLSFICAFGTHTPCFFEFLA</sequence>
<evidence type="ECO:0000313" key="2">
    <source>
        <dbReference type="Proteomes" id="UP001054252"/>
    </source>
</evidence>
<gene>
    <name evidence="1" type="ORF">SLEP1_g28096</name>
</gene>
<organism evidence="1 2">
    <name type="scientific">Rubroshorea leprosula</name>
    <dbReference type="NCBI Taxonomy" id="152421"/>
    <lineage>
        <taxon>Eukaryota</taxon>
        <taxon>Viridiplantae</taxon>
        <taxon>Streptophyta</taxon>
        <taxon>Embryophyta</taxon>
        <taxon>Tracheophyta</taxon>
        <taxon>Spermatophyta</taxon>
        <taxon>Magnoliopsida</taxon>
        <taxon>eudicotyledons</taxon>
        <taxon>Gunneridae</taxon>
        <taxon>Pentapetalae</taxon>
        <taxon>rosids</taxon>
        <taxon>malvids</taxon>
        <taxon>Malvales</taxon>
        <taxon>Dipterocarpaceae</taxon>
        <taxon>Rubroshorea</taxon>
    </lineage>
</organism>
<accession>A0AAV5JY51</accession>
<reference evidence="1 2" key="1">
    <citation type="journal article" date="2021" name="Commun. Biol.">
        <title>The genome of Shorea leprosula (Dipterocarpaceae) highlights the ecological relevance of drought in aseasonal tropical rainforests.</title>
        <authorList>
            <person name="Ng K.K.S."/>
            <person name="Kobayashi M.J."/>
            <person name="Fawcett J.A."/>
            <person name="Hatakeyama M."/>
            <person name="Paape T."/>
            <person name="Ng C.H."/>
            <person name="Ang C.C."/>
            <person name="Tnah L.H."/>
            <person name="Lee C.T."/>
            <person name="Nishiyama T."/>
            <person name="Sese J."/>
            <person name="O'Brien M.J."/>
            <person name="Copetti D."/>
            <person name="Mohd Noor M.I."/>
            <person name="Ong R.C."/>
            <person name="Putra M."/>
            <person name="Sireger I.Z."/>
            <person name="Indrioko S."/>
            <person name="Kosugi Y."/>
            <person name="Izuno A."/>
            <person name="Isagi Y."/>
            <person name="Lee S.L."/>
            <person name="Shimizu K.K."/>
        </authorList>
    </citation>
    <scope>NUCLEOTIDE SEQUENCE [LARGE SCALE GENOMIC DNA]</scope>
    <source>
        <strain evidence="1">214</strain>
    </source>
</reference>
<proteinExistence type="predicted"/>
<evidence type="ECO:0000313" key="1">
    <source>
        <dbReference type="EMBL" id="GKV17616.1"/>
    </source>
</evidence>
<dbReference type="Proteomes" id="UP001054252">
    <property type="component" value="Unassembled WGS sequence"/>
</dbReference>